<name>M2MS86_BAUPA</name>
<keyword evidence="3" id="KW-1185">Reference proteome</keyword>
<dbReference type="RefSeq" id="XP_007677951.1">
    <property type="nucleotide sequence ID" value="XM_007679761.1"/>
</dbReference>
<evidence type="ECO:0000256" key="1">
    <source>
        <dbReference type="SAM" id="MobiDB-lite"/>
    </source>
</evidence>
<dbReference type="KEGG" id="bcom:BAUCODRAFT_25573"/>
<feature type="compositionally biased region" description="Gly residues" evidence="1">
    <location>
        <begin position="359"/>
        <end position="372"/>
    </location>
</feature>
<feature type="region of interest" description="Disordered" evidence="1">
    <location>
        <begin position="339"/>
        <end position="373"/>
    </location>
</feature>
<dbReference type="OrthoDB" id="5075895at2759"/>
<dbReference type="eggNOG" id="ENOG502T11E">
    <property type="taxonomic scope" value="Eukaryota"/>
</dbReference>
<dbReference type="HOGENOM" id="CLU_609681_0_0_1"/>
<sequence>MAKTRTSLTFSAHPSGHATLHNCLLVEAACHSSHLRTGVKLGCNPTWMEHESLPQHPESFTTSISQRESARDALALRHSTKVRVRVFSPLSCGVSYIYFVRAFTSQLSSTLLCFRLRPNPHTDLVEIKMSDIFDNPLPIPGYGGADAILSQAALCNSYVLGWEQTCALTKTGCPGPLCAACPGLIASSIRGCCSAATPVTCFQTALASAPAAAAPLTTSAPTTPDPNALSCQSALSTISSCEAAIANFDDLANSAEASCVCYDSSGRYNGNGFDGPWSACITYASTAYPSAYAFFQSNRGFCSSYAGGAVVSSGSSASASRVSGGGGTAVAASSSLTRASTGASPATSTAAATAAESGTGTGTGTGAGGSGTGAASSAGTAVVGITNGTRATTVPASSSAAAAAAGSTAASSATTSRPPGTSKMASVSSVLLTRSTYDPDIAAGWLMIG</sequence>
<reference evidence="2 3" key="1">
    <citation type="journal article" date="2012" name="PLoS Pathog.">
        <title>Diverse lifestyles and strategies of plant pathogenesis encoded in the genomes of eighteen Dothideomycetes fungi.</title>
        <authorList>
            <person name="Ohm R.A."/>
            <person name="Feau N."/>
            <person name="Henrissat B."/>
            <person name="Schoch C.L."/>
            <person name="Horwitz B.A."/>
            <person name="Barry K.W."/>
            <person name="Condon B.J."/>
            <person name="Copeland A.C."/>
            <person name="Dhillon B."/>
            <person name="Glaser F."/>
            <person name="Hesse C.N."/>
            <person name="Kosti I."/>
            <person name="LaButti K."/>
            <person name="Lindquist E.A."/>
            <person name="Lucas S."/>
            <person name="Salamov A.A."/>
            <person name="Bradshaw R.E."/>
            <person name="Ciuffetti L."/>
            <person name="Hamelin R.C."/>
            <person name="Kema G.H.J."/>
            <person name="Lawrence C."/>
            <person name="Scott J.A."/>
            <person name="Spatafora J.W."/>
            <person name="Turgeon B.G."/>
            <person name="de Wit P.J.G.M."/>
            <person name="Zhong S."/>
            <person name="Goodwin S.B."/>
            <person name="Grigoriev I.V."/>
        </authorList>
    </citation>
    <scope>NUCLEOTIDE SEQUENCE [LARGE SCALE GENOMIC DNA]</scope>
    <source>
        <strain evidence="2 3">UAMH 10762</strain>
    </source>
</reference>
<evidence type="ECO:0000313" key="2">
    <source>
        <dbReference type="EMBL" id="EMC94368.1"/>
    </source>
</evidence>
<protein>
    <submittedName>
        <fullName evidence="2">Uncharacterized protein</fullName>
    </submittedName>
</protein>
<dbReference type="EMBL" id="KB445558">
    <property type="protein sequence ID" value="EMC94368.1"/>
    <property type="molecule type" value="Genomic_DNA"/>
</dbReference>
<evidence type="ECO:0000313" key="3">
    <source>
        <dbReference type="Proteomes" id="UP000011761"/>
    </source>
</evidence>
<accession>M2MS86</accession>
<dbReference type="Proteomes" id="UP000011761">
    <property type="component" value="Unassembled WGS sequence"/>
</dbReference>
<gene>
    <name evidence="2" type="ORF">BAUCODRAFT_25573</name>
</gene>
<dbReference type="GeneID" id="19110319"/>
<organism evidence="2 3">
    <name type="scientific">Baudoinia panamericana (strain UAMH 10762)</name>
    <name type="common">Angels' share fungus</name>
    <name type="synonym">Baudoinia compniacensis (strain UAMH 10762)</name>
    <dbReference type="NCBI Taxonomy" id="717646"/>
    <lineage>
        <taxon>Eukaryota</taxon>
        <taxon>Fungi</taxon>
        <taxon>Dikarya</taxon>
        <taxon>Ascomycota</taxon>
        <taxon>Pezizomycotina</taxon>
        <taxon>Dothideomycetes</taxon>
        <taxon>Dothideomycetidae</taxon>
        <taxon>Mycosphaerellales</taxon>
        <taxon>Teratosphaeriaceae</taxon>
        <taxon>Baudoinia</taxon>
    </lineage>
</organism>
<proteinExistence type="predicted"/>
<dbReference type="AlphaFoldDB" id="M2MS86"/>
<feature type="compositionally biased region" description="Low complexity" evidence="1">
    <location>
        <begin position="339"/>
        <end position="358"/>
    </location>
</feature>